<name>A0A1I1K9P1_9SPHI</name>
<dbReference type="Proteomes" id="UP000199577">
    <property type="component" value="Unassembled WGS sequence"/>
</dbReference>
<keyword evidence="2" id="KW-1185">Reference proteome</keyword>
<accession>A0A1I1K9P1</accession>
<gene>
    <name evidence="1" type="ORF">SAMN05421747_11446</name>
</gene>
<evidence type="ECO:0000313" key="1">
    <source>
        <dbReference type="EMBL" id="SFC54843.1"/>
    </source>
</evidence>
<dbReference type="AlphaFoldDB" id="A0A1I1K9P1"/>
<proteinExistence type="predicted"/>
<organism evidence="1 2">
    <name type="scientific">Parapedobacter composti</name>
    <dbReference type="NCBI Taxonomy" id="623281"/>
    <lineage>
        <taxon>Bacteria</taxon>
        <taxon>Pseudomonadati</taxon>
        <taxon>Bacteroidota</taxon>
        <taxon>Sphingobacteriia</taxon>
        <taxon>Sphingobacteriales</taxon>
        <taxon>Sphingobacteriaceae</taxon>
        <taxon>Parapedobacter</taxon>
    </lineage>
</organism>
<dbReference type="EMBL" id="FOLL01000014">
    <property type="protein sequence ID" value="SFC54843.1"/>
    <property type="molecule type" value="Genomic_DNA"/>
</dbReference>
<evidence type="ECO:0000313" key="2">
    <source>
        <dbReference type="Proteomes" id="UP000199577"/>
    </source>
</evidence>
<sequence length="62" mass="7407">MGLPTVPLQLIKIMVDNEFNRLIYLLNMLSGQRCQLCPTFNIECERSFLKKRYERNTETNRL</sequence>
<dbReference type="STRING" id="623281.SAMN05421747_11446"/>
<protein>
    <submittedName>
        <fullName evidence="1">Uncharacterized protein</fullName>
    </submittedName>
</protein>
<reference evidence="1 2" key="1">
    <citation type="submission" date="2016-10" db="EMBL/GenBank/DDBJ databases">
        <authorList>
            <person name="de Groot N.N."/>
        </authorList>
    </citation>
    <scope>NUCLEOTIDE SEQUENCE [LARGE SCALE GENOMIC DNA]</scope>
    <source>
        <strain evidence="1 2">DSM 22900</strain>
    </source>
</reference>